<proteinExistence type="predicted"/>
<reference evidence="4" key="1">
    <citation type="journal article" date="2019" name="Curr. Biol.">
        <title>Genome Sequence of Striga asiatica Provides Insight into the Evolution of Plant Parasitism.</title>
        <authorList>
            <person name="Yoshida S."/>
            <person name="Kim S."/>
            <person name="Wafula E.K."/>
            <person name="Tanskanen J."/>
            <person name="Kim Y.M."/>
            <person name="Honaas L."/>
            <person name="Yang Z."/>
            <person name="Spallek T."/>
            <person name="Conn C.E."/>
            <person name="Ichihashi Y."/>
            <person name="Cheong K."/>
            <person name="Cui S."/>
            <person name="Der J.P."/>
            <person name="Gundlach H."/>
            <person name="Jiao Y."/>
            <person name="Hori C."/>
            <person name="Ishida J.K."/>
            <person name="Kasahara H."/>
            <person name="Kiba T."/>
            <person name="Kim M.S."/>
            <person name="Koo N."/>
            <person name="Laohavisit A."/>
            <person name="Lee Y.H."/>
            <person name="Lumba S."/>
            <person name="McCourt P."/>
            <person name="Mortimer J.C."/>
            <person name="Mutuku J.M."/>
            <person name="Nomura T."/>
            <person name="Sasaki-Sekimoto Y."/>
            <person name="Seto Y."/>
            <person name="Wang Y."/>
            <person name="Wakatake T."/>
            <person name="Sakakibara H."/>
            <person name="Demura T."/>
            <person name="Yamaguchi S."/>
            <person name="Yoneyama K."/>
            <person name="Manabe R.I."/>
            <person name="Nelson D.C."/>
            <person name="Schulman A.H."/>
            <person name="Timko M.P."/>
            <person name="dePamphilis C.W."/>
            <person name="Choi D."/>
            <person name="Shirasu K."/>
        </authorList>
    </citation>
    <scope>NUCLEOTIDE SEQUENCE [LARGE SCALE GENOMIC DNA]</scope>
    <source>
        <strain evidence="4">cv. UVA1</strain>
    </source>
</reference>
<keyword evidence="4" id="KW-1185">Reference proteome</keyword>
<sequence>MMSGDIFSLANPQAPNNKNILPHQDQLETNPNSRPNPNPSPSPNPTKKRRNLPGTPGRKDSFITHRAFCDALADESARFTNIGANSFNFRSQDFVNRNNNNNSNNNNSNNNNLMGGLGFANPNLAEGFRSPDFGPILGGDHHKPGLPLWLNHQANTHLNPNMDQSSNLFMAHDMIQMANSPNNIFGPPAQSMGTTTYSNLSLSPLQSNMKEEPLMGGKMVVDHSLVSSLYGSENNGPAPMSATALLQKAAQMGSTKSGPGFFGNTVGVMNSGSSPSSSSTFGGAPAGRSELHQVFGAVMDGFDGGAIGRTPGGQVSGRGMHRAAESGGLTRDFLGMGGGEGGEGGPFSPQELAKFASMSSAMGLGGGHFTGDH</sequence>
<dbReference type="AlphaFoldDB" id="A0A5A7P7E8"/>
<evidence type="ECO:0000313" key="3">
    <source>
        <dbReference type="EMBL" id="GER28699.1"/>
    </source>
</evidence>
<organism evidence="3 4">
    <name type="scientific">Striga asiatica</name>
    <name type="common">Asiatic witchweed</name>
    <name type="synonym">Buchnera asiatica</name>
    <dbReference type="NCBI Taxonomy" id="4170"/>
    <lineage>
        <taxon>Eukaryota</taxon>
        <taxon>Viridiplantae</taxon>
        <taxon>Streptophyta</taxon>
        <taxon>Embryophyta</taxon>
        <taxon>Tracheophyta</taxon>
        <taxon>Spermatophyta</taxon>
        <taxon>Magnoliopsida</taxon>
        <taxon>eudicotyledons</taxon>
        <taxon>Gunneridae</taxon>
        <taxon>Pentapetalae</taxon>
        <taxon>asterids</taxon>
        <taxon>lamiids</taxon>
        <taxon>Lamiales</taxon>
        <taxon>Orobanchaceae</taxon>
        <taxon>Buchnereae</taxon>
        <taxon>Striga</taxon>
    </lineage>
</organism>
<feature type="compositionally biased region" description="Low complexity" evidence="1">
    <location>
        <begin position="96"/>
        <end position="112"/>
    </location>
</feature>
<gene>
    <name evidence="3" type="ORF">STAS_04503</name>
</gene>
<dbReference type="InterPro" id="IPR031140">
    <property type="entry name" value="IDD1-16"/>
</dbReference>
<dbReference type="PANTHER" id="PTHR10593">
    <property type="entry name" value="SERINE/THREONINE-PROTEIN KINASE RIO"/>
    <property type="match status" value="1"/>
</dbReference>
<feature type="compositionally biased region" description="Polar residues" evidence="1">
    <location>
        <begin position="10"/>
        <end position="19"/>
    </location>
</feature>
<dbReference type="EMBL" id="BKCP01002891">
    <property type="protein sequence ID" value="GER28699.1"/>
    <property type="molecule type" value="Genomic_DNA"/>
</dbReference>
<dbReference type="GO" id="GO:0005634">
    <property type="term" value="C:nucleus"/>
    <property type="evidence" value="ECO:0007669"/>
    <property type="project" value="TreeGrafter"/>
</dbReference>
<dbReference type="OrthoDB" id="914009at2759"/>
<dbReference type="GO" id="GO:0003700">
    <property type="term" value="F:DNA-binding transcription factor activity"/>
    <property type="evidence" value="ECO:0007669"/>
    <property type="project" value="TreeGrafter"/>
</dbReference>
<dbReference type="PANTHER" id="PTHR10593:SF239">
    <property type="entry name" value="C2H2-TYPE DOMAIN-CONTAINING PROTEIN"/>
    <property type="match status" value="1"/>
</dbReference>
<feature type="domain" description="BIRD-IDD transcription factor fourth C2HC zinc finger" evidence="2">
    <location>
        <begin position="58"/>
        <end position="83"/>
    </location>
</feature>
<evidence type="ECO:0000259" key="2">
    <source>
        <dbReference type="Pfam" id="PF22992"/>
    </source>
</evidence>
<dbReference type="Pfam" id="PF22992">
    <property type="entry name" value="C2CH-4th_BIRD-IDD"/>
    <property type="match status" value="1"/>
</dbReference>
<dbReference type="InterPro" id="IPR055185">
    <property type="entry name" value="C2CH-4th_BIRD-IDD"/>
</dbReference>
<evidence type="ECO:0000313" key="4">
    <source>
        <dbReference type="Proteomes" id="UP000325081"/>
    </source>
</evidence>
<accession>A0A5A7P7E8</accession>
<feature type="compositionally biased region" description="Pro residues" evidence="1">
    <location>
        <begin position="34"/>
        <end position="44"/>
    </location>
</feature>
<protein>
    <submittedName>
        <fullName evidence="3">Zinc finger protein</fullName>
    </submittedName>
</protein>
<comment type="caution">
    <text evidence="3">The sequence shown here is derived from an EMBL/GenBank/DDBJ whole genome shotgun (WGS) entry which is preliminary data.</text>
</comment>
<feature type="region of interest" description="Disordered" evidence="1">
    <location>
        <begin position="1"/>
        <end position="61"/>
    </location>
</feature>
<dbReference type="Proteomes" id="UP000325081">
    <property type="component" value="Unassembled WGS sequence"/>
</dbReference>
<feature type="region of interest" description="Disordered" evidence="1">
    <location>
        <begin position="95"/>
        <end position="114"/>
    </location>
</feature>
<name>A0A5A7P7E8_STRAF</name>
<evidence type="ECO:0000256" key="1">
    <source>
        <dbReference type="SAM" id="MobiDB-lite"/>
    </source>
</evidence>